<feature type="transmembrane region" description="Helical" evidence="1">
    <location>
        <begin position="55"/>
        <end position="78"/>
    </location>
</feature>
<dbReference type="EMBL" id="BAAAVT010000020">
    <property type="protein sequence ID" value="GAA3073764.1"/>
    <property type="molecule type" value="Genomic_DNA"/>
</dbReference>
<feature type="transmembrane region" description="Helical" evidence="1">
    <location>
        <begin position="99"/>
        <end position="121"/>
    </location>
</feature>
<feature type="transmembrane region" description="Helical" evidence="1">
    <location>
        <begin position="141"/>
        <end position="159"/>
    </location>
</feature>
<organism evidence="2 3">
    <name type="scientific">Nesterenkonia aethiopica</name>
    <dbReference type="NCBI Taxonomy" id="269144"/>
    <lineage>
        <taxon>Bacteria</taxon>
        <taxon>Bacillati</taxon>
        <taxon>Actinomycetota</taxon>
        <taxon>Actinomycetes</taxon>
        <taxon>Micrococcales</taxon>
        <taxon>Micrococcaceae</taxon>
        <taxon>Nesterenkonia</taxon>
    </lineage>
</organism>
<reference evidence="3" key="1">
    <citation type="journal article" date="2019" name="Int. J. Syst. Evol. Microbiol.">
        <title>The Global Catalogue of Microorganisms (GCM) 10K type strain sequencing project: providing services to taxonomists for standard genome sequencing and annotation.</title>
        <authorList>
            <consortium name="The Broad Institute Genomics Platform"/>
            <consortium name="The Broad Institute Genome Sequencing Center for Infectious Disease"/>
            <person name="Wu L."/>
            <person name="Ma J."/>
        </authorList>
    </citation>
    <scope>NUCLEOTIDE SEQUENCE [LARGE SCALE GENOMIC DNA]</scope>
    <source>
        <strain evidence="3">JCM 14309</strain>
    </source>
</reference>
<gene>
    <name evidence="2" type="ORF">GCM10010529_27110</name>
</gene>
<keyword evidence="3" id="KW-1185">Reference proteome</keyword>
<sequence length="169" mass="18296">MSSGSAGGAVPAPRWAVWAAWGTVLITLPSGLWRLGNALGLPWGYASARWDQDGLALIALSLLTTATAALSLGLVRPWGQTVPGWVPQLGGRVVPARPVVVVSSIGAVLLTLLWAQLFWWWTVEPVPSGVDPRWHTPVGFLYLPLVAWGPLLATVTWDYRRRRRASESV</sequence>
<proteinExistence type="predicted"/>
<evidence type="ECO:0000313" key="2">
    <source>
        <dbReference type="EMBL" id="GAA3073764.1"/>
    </source>
</evidence>
<keyword evidence="1" id="KW-1133">Transmembrane helix</keyword>
<evidence type="ECO:0008006" key="4">
    <source>
        <dbReference type="Google" id="ProtNLM"/>
    </source>
</evidence>
<feature type="transmembrane region" description="Helical" evidence="1">
    <location>
        <begin position="15"/>
        <end position="35"/>
    </location>
</feature>
<protein>
    <recommendedName>
        <fullName evidence="4">DUF3995 domain-containing protein</fullName>
    </recommendedName>
</protein>
<dbReference type="Proteomes" id="UP001500236">
    <property type="component" value="Unassembled WGS sequence"/>
</dbReference>
<evidence type="ECO:0000313" key="3">
    <source>
        <dbReference type="Proteomes" id="UP001500236"/>
    </source>
</evidence>
<accession>A0ABP6M2N1</accession>
<keyword evidence="1" id="KW-0812">Transmembrane</keyword>
<keyword evidence="1" id="KW-0472">Membrane</keyword>
<name>A0ABP6M2N1_9MICC</name>
<evidence type="ECO:0000256" key="1">
    <source>
        <dbReference type="SAM" id="Phobius"/>
    </source>
</evidence>
<dbReference type="RefSeq" id="WP_344683298.1">
    <property type="nucleotide sequence ID" value="NZ_BAAAVT010000020.1"/>
</dbReference>
<comment type="caution">
    <text evidence="2">The sequence shown here is derived from an EMBL/GenBank/DDBJ whole genome shotgun (WGS) entry which is preliminary data.</text>
</comment>